<evidence type="ECO:0000313" key="12">
    <source>
        <dbReference type="Proteomes" id="UP000037848"/>
    </source>
</evidence>
<reference evidence="11 12" key="1">
    <citation type="submission" date="2015-08" db="EMBL/GenBank/DDBJ databases">
        <title>Draft Genome Sequence of Pseudoalteromonas porphyrae UCD-SED14.</title>
        <authorList>
            <person name="Coil D.A."/>
            <person name="Jospin G."/>
            <person name="Lee R.D."/>
            <person name="Eisen J.A."/>
        </authorList>
    </citation>
    <scope>NUCLEOTIDE SEQUENCE [LARGE SCALE GENOMIC DNA]</scope>
    <source>
        <strain evidence="11 12">UCD-SED14</strain>
    </source>
</reference>
<evidence type="ECO:0000256" key="8">
    <source>
        <dbReference type="ARBA" id="ARBA00023315"/>
    </source>
</evidence>
<keyword evidence="3 9" id="KW-1003">Cell membrane</keyword>
<dbReference type="Gene3D" id="3.60.110.10">
    <property type="entry name" value="Carbon-nitrogen hydrolase"/>
    <property type="match status" value="1"/>
</dbReference>
<feature type="transmembrane region" description="Helical" evidence="9">
    <location>
        <begin position="170"/>
        <end position="192"/>
    </location>
</feature>
<feature type="domain" description="CN hydrolase" evidence="10">
    <location>
        <begin position="235"/>
        <end position="486"/>
    </location>
</feature>
<dbReference type="InterPro" id="IPR003010">
    <property type="entry name" value="C-N_Hydrolase"/>
</dbReference>
<dbReference type="SUPFAM" id="SSF56317">
    <property type="entry name" value="Carbon-nitrogen hydrolase"/>
    <property type="match status" value="1"/>
</dbReference>
<evidence type="ECO:0000256" key="6">
    <source>
        <dbReference type="ARBA" id="ARBA00022989"/>
    </source>
</evidence>
<name>A0A0N1EH30_9GAMM</name>
<dbReference type="RefSeq" id="WP_054455372.1">
    <property type="nucleotide sequence ID" value="NZ_LHPH01000021.1"/>
</dbReference>
<protein>
    <recommendedName>
        <fullName evidence="9">Apolipoprotein N-acyltransferase</fullName>
        <shortName evidence="9">ALP N-acyltransferase</shortName>
        <ecNumber evidence="9">2.3.1.269</ecNumber>
    </recommendedName>
</protein>
<evidence type="ECO:0000256" key="4">
    <source>
        <dbReference type="ARBA" id="ARBA00022679"/>
    </source>
</evidence>
<comment type="subcellular location">
    <subcellularLocation>
        <location evidence="1 9">Cell membrane</location>
        <topology evidence="1 9">Multi-pass membrane protein</topology>
    </subcellularLocation>
</comment>
<dbReference type="Pfam" id="PF20154">
    <property type="entry name" value="LNT_N"/>
    <property type="match status" value="1"/>
</dbReference>
<dbReference type="GO" id="GO:0005886">
    <property type="term" value="C:plasma membrane"/>
    <property type="evidence" value="ECO:0007669"/>
    <property type="project" value="UniProtKB-SubCell"/>
</dbReference>
<dbReference type="EMBL" id="LHPH01000021">
    <property type="protein sequence ID" value="KPH60212.1"/>
    <property type="molecule type" value="Genomic_DNA"/>
</dbReference>
<dbReference type="PATRIC" id="fig|187330.3.peg.1665"/>
<evidence type="ECO:0000256" key="1">
    <source>
        <dbReference type="ARBA" id="ARBA00004651"/>
    </source>
</evidence>
<dbReference type="OrthoDB" id="9804277at2"/>
<feature type="transmembrane region" description="Helical" evidence="9">
    <location>
        <begin position="204"/>
        <end position="221"/>
    </location>
</feature>
<organism evidence="11 12">
    <name type="scientific">Pseudoalteromonas porphyrae</name>
    <dbReference type="NCBI Taxonomy" id="187330"/>
    <lineage>
        <taxon>Bacteria</taxon>
        <taxon>Pseudomonadati</taxon>
        <taxon>Pseudomonadota</taxon>
        <taxon>Gammaproteobacteria</taxon>
        <taxon>Alteromonadales</taxon>
        <taxon>Pseudoalteromonadaceae</taxon>
        <taxon>Pseudoalteromonas</taxon>
    </lineage>
</organism>
<comment type="caution">
    <text evidence="11">The sequence shown here is derived from an EMBL/GenBank/DDBJ whole genome shotgun (WGS) entry which is preliminary data.</text>
</comment>
<keyword evidence="8 9" id="KW-0012">Acyltransferase</keyword>
<keyword evidence="4 9" id="KW-0808">Transferase</keyword>
<comment type="pathway">
    <text evidence="9">Protein modification; lipoprotein biosynthesis (N-acyl transfer).</text>
</comment>
<evidence type="ECO:0000256" key="7">
    <source>
        <dbReference type="ARBA" id="ARBA00023136"/>
    </source>
</evidence>
<dbReference type="GO" id="GO:0016410">
    <property type="term" value="F:N-acyltransferase activity"/>
    <property type="evidence" value="ECO:0007669"/>
    <property type="project" value="UniProtKB-UniRule"/>
</dbReference>
<feature type="transmembrane region" description="Helical" evidence="9">
    <location>
        <begin position="133"/>
        <end position="158"/>
    </location>
</feature>
<dbReference type="GO" id="GO:0042158">
    <property type="term" value="P:lipoprotein biosynthetic process"/>
    <property type="evidence" value="ECO:0007669"/>
    <property type="project" value="UniProtKB-UniRule"/>
</dbReference>
<evidence type="ECO:0000256" key="9">
    <source>
        <dbReference type="HAMAP-Rule" id="MF_01148"/>
    </source>
</evidence>
<keyword evidence="7 9" id="KW-0472">Membrane</keyword>
<evidence type="ECO:0000313" key="11">
    <source>
        <dbReference type="EMBL" id="KPH60212.1"/>
    </source>
</evidence>
<evidence type="ECO:0000256" key="5">
    <source>
        <dbReference type="ARBA" id="ARBA00022692"/>
    </source>
</evidence>
<dbReference type="Proteomes" id="UP000037848">
    <property type="component" value="Unassembled WGS sequence"/>
</dbReference>
<evidence type="ECO:0000256" key="2">
    <source>
        <dbReference type="ARBA" id="ARBA00010065"/>
    </source>
</evidence>
<dbReference type="AlphaFoldDB" id="A0A0N1EH30"/>
<feature type="transmembrane region" description="Helical" evidence="9">
    <location>
        <begin position="98"/>
        <end position="121"/>
    </location>
</feature>
<dbReference type="Pfam" id="PF00795">
    <property type="entry name" value="CN_hydrolase"/>
    <property type="match status" value="1"/>
</dbReference>
<dbReference type="PROSITE" id="PS50263">
    <property type="entry name" value="CN_HYDROLASE"/>
    <property type="match status" value="1"/>
</dbReference>
<dbReference type="EC" id="2.3.1.269" evidence="9"/>
<keyword evidence="6 9" id="KW-1133">Transmembrane helix</keyword>
<feature type="transmembrane region" description="Helical" evidence="9">
    <location>
        <begin position="69"/>
        <end position="92"/>
    </location>
</feature>
<dbReference type="InterPro" id="IPR004563">
    <property type="entry name" value="Apolipo_AcylTrfase"/>
</dbReference>
<gene>
    <name evidence="9" type="primary">lnt</name>
    <name evidence="11" type="ORF">ADS77_16235</name>
</gene>
<dbReference type="HAMAP" id="MF_01148">
    <property type="entry name" value="Lnt"/>
    <property type="match status" value="1"/>
</dbReference>
<comment type="similarity">
    <text evidence="2 9">Belongs to the CN hydrolase family. Apolipoprotein N-acyltransferase subfamily.</text>
</comment>
<keyword evidence="5 9" id="KW-0812">Transmembrane</keyword>
<evidence type="ECO:0000256" key="3">
    <source>
        <dbReference type="ARBA" id="ARBA00022475"/>
    </source>
</evidence>
<dbReference type="InterPro" id="IPR036526">
    <property type="entry name" value="C-N_Hydrolase_sf"/>
</dbReference>
<comment type="catalytic activity">
    <reaction evidence="9">
        <text>N-terminal S-1,2-diacyl-sn-glyceryl-L-cysteinyl-[lipoprotein] + a glycerophospholipid = N-acyl-S-1,2-diacyl-sn-glyceryl-L-cysteinyl-[lipoprotein] + a 2-acyl-sn-glycero-3-phospholipid + H(+)</text>
        <dbReference type="Rhea" id="RHEA:48228"/>
        <dbReference type="Rhea" id="RHEA-COMP:14681"/>
        <dbReference type="Rhea" id="RHEA-COMP:14684"/>
        <dbReference type="ChEBI" id="CHEBI:15378"/>
        <dbReference type="ChEBI" id="CHEBI:136912"/>
        <dbReference type="ChEBI" id="CHEBI:140656"/>
        <dbReference type="ChEBI" id="CHEBI:140657"/>
        <dbReference type="ChEBI" id="CHEBI:140660"/>
        <dbReference type="EC" id="2.3.1.269"/>
    </reaction>
</comment>
<dbReference type="NCBIfam" id="TIGR00546">
    <property type="entry name" value="lnt"/>
    <property type="match status" value="1"/>
</dbReference>
<accession>A0A0N1EH30</accession>
<comment type="function">
    <text evidence="9">Catalyzes the phospholipid dependent N-acylation of the N-terminal cysteine of apolipoprotein, the last step in lipoprotein maturation.</text>
</comment>
<feature type="transmembrane region" description="Helical" evidence="9">
    <location>
        <begin position="20"/>
        <end position="48"/>
    </location>
</feature>
<dbReference type="UniPathway" id="UPA00666"/>
<dbReference type="PANTHER" id="PTHR38686">
    <property type="entry name" value="APOLIPOPROTEIN N-ACYLTRANSFERASE"/>
    <property type="match status" value="1"/>
</dbReference>
<evidence type="ECO:0000259" key="10">
    <source>
        <dbReference type="PROSITE" id="PS50263"/>
    </source>
</evidence>
<dbReference type="InterPro" id="IPR045378">
    <property type="entry name" value="LNT_N"/>
</dbReference>
<proteinExistence type="inferred from homology"/>
<sequence length="529" mass="58770">MKTILTNCLNLAKDKKAWLALFAGLFLTLSYAPFEIWPLTFACIAVAIHSTHTSKNQYGKLASKHAAKYGFIFGLGWFGAGISWVHVSIATFGGMPLVASLLLMVLLCAYLAIYPALAFALSARFASGPNSYGLLLISTFAITEYLRGVVLTGFPWLSFGYTQTDSPLNYLAPIVGEFGLTLICITIGFSLYRLIFDKEIKTTLISTAIIGLISVIGVVGHDNKYSDKTINTLLVQGNIKQNLRFEPSEFWATMSKYQDMTRPNWNTDLIVWPEAAVPEIEALADSFLAGLDSAASFNNTALITGIVDYQRHTRAIFNTLIVLGNKERDDEHGHYQYLGNNRYQKHQLLPIGEFVPFEEILRPIAPLFDLPMSSFTRGDEVQNNLRANGLNILPAICYEIAFANLVRGNYRNDSDILFTVSNDAWFGASHGPHQHMQIARMRALELQRPLIRVTNNGISGVYDPISNTQLNMPQFKADVLKAEIKLIEGDSIYSQYGNLPVWIAVVLMGVGGCLLRFSKAYFETEPSNN</sequence>
<dbReference type="PANTHER" id="PTHR38686:SF1">
    <property type="entry name" value="APOLIPOPROTEIN N-ACYLTRANSFERASE"/>
    <property type="match status" value="1"/>
</dbReference>
<keyword evidence="12" id="KW-1185">Reference proteome</keyword>
<dbReference type="CDD" id="cd07571">
    <property type="entry name" value="ALP_N-acyl_transferase"/>
    <property type="match status" value="1"/>
</dbReference>
<dbReference type="STRING" id="187330.AMS58_18425"/>